<dbReference type="Pfam" id="PF03746">
    <property type="entry name" value="LamB_YcsF"/>
    <property type="match status" value="1"/>
</dbReference>
<dbReference type="OrthoDB" id="9773478at2"/>
<gene>
    <name evidence="1" type="ORF">SAMN00777080_3209</name>
</gene>
<dbReference type="RefSeq" id="WP_084121383.1">
    <property type="nucleotide sequence ID" value="NZ_LT838813.1"/>
</dbReference>
<keyword evidence="2" id="KW-1185">Reference proteome</keyword>
<dbReference type="PANTHER" id="PTHR30292:SF0">
    <property type="entry name" value="5-OXOPROLINASE SUBUNIT A"/>
    <property type="match status" value="1"/>
</dbReference>
<dbReference type="EMBL" id="LT838813">
    <property type="protein sequence ID" value="SMD44585.1"/>
    <property type="molecule type" value="Genomic_DNA"/>
</dbReference>
<dbReference type="Gene3D" id="3.20.20.370">
    <property type="entry name" value="Glycoside hydrolase/deacetylase"/>
    <property type="match status" value="1"/>
</dbReference>
<dbReference type="NCBIfam" id="NF003816">
    <property type="entry name" value="PRK05406.1-5"/>
    <property type="match status" value="1"/>
</dbReference>
<dbReference type="GO" id="GO:0005975">
    <property type="term" value="P:carbohydrate metabolic process"/>
    <property type="evidence" value="ECO:0007669"/>
    <property type="project" value="InterPro"/>
</dbReference>
<dbReference type="AlphaFoldDB" id="A0A1W2H6L8"/>
<protein>
    <submittedName>
        <fullName evidence="1">UPF0271 protein</fullName>
    </submittedName>
</protein>
<dbReference type="InterPro" id="IPR011330">
    <property type="entry name" value="Glyco_hydro/deAcase_b/a-brl"/>
</dbReference>
<reference evidence="2" key="1">
    <citation type="submission" date="2017-04" db="EMBL/GenBank/DDBJ databases">
        <authorList>
            <person name="Varghese N."/>
            <person name="Submissions S."/>
        </authorList>
    </citation>
    <scope>NUCLEOTIDE SEQUENCE [LARGE SCALE GENOMIC DNA]</scope>
    <source>
        <strain evidence="2">DSM 16537</strain>
    </source>
</reference>
<accession>A0A1W2H6L8</accession>
<sequence length="242" mass="26710">MNKQNFPFDINCDLGEGLSNDALLMPFLGSCNIACGGHAGNAQSITETIRLAKKNQVKIGAHPSYPDHLNFGRLKMDISIESLKNSLVSQLSAFKTISKKENVEIHHIKPHGALYNFSANDHATASLILDILENQFSGCFLYCPPNSLIAQLAEERGIPIKKEVFADRNYNDDGSLVNRAESNAVITEPDKALEHIKIMIAEGKIRTINNKYIPVQADTICIHGDNPNALEILKNINKTFNL</sequence>
<dbReference type="Proteomes" id="UP000192333">
    <property type="component" value="Chromosome I"/>
</dbReference>
<dbReference type="STRING" id="758820.SAMN00777080_3209"/>
<dbReference type="SUPFAM" id="SSF88713">
    <property type="entry name" value="Glycoside hydrolase/deacetylase"/>
    <property type="match status" value="1"/>
</dbReference>
<organism evidence="1 2">
    <name type="scientific">Aquiflexum balticum DSM 16537</name>
    <dbReference type="NCBI Taxonomy" id="758820"/>
    <lineage>
        <taxon>Bacteria</taxon>
        <taxon>Pseudomonadati</taxon>
        <taxon>Bacteroidota</taxon>
        <taxon>Cytophagia</taxon>
        <taxon>Cytophagales</taxon>
        <taxon>Cyclobacteriaceae</taxon>
        <taxon>Aquiflexum</taxon>
    </lineage>
</organism>
<dbReference type="PANTHER" id="PTHR30292">
    <property type="entry name" value="UNCHARACTERIZED PROTEIN YBGL-RELATED"/>
    <property type="match status" value="1"/>
</dbReference>
<dbReference type="NCBIfam" id="NF003814">
    <property type="entry name" value="PRK05406.1-3"/>
    <property type="match status" value="1"/>
</dbReference>
<proteinExistence type="predicted"/>
<dbReference type="InterPro" id="IPR005501">
    <property type="entry name" value="LamB/YcsF/PxpA-like"/>
</dbReference>
<name>A0A1W2H6L8_9BACT</name>
<dbReference type="CDD" id="cd10801">
    <property type="entry name" value="LamB_YcsF_like_1"/>
    <property type="match status" value="1"/>
</dbReference>
<evidence type="ECO:0000313" key="2">
    <source>
        <dbReference type="Proteomes" id="UP000192333"/>
    </source>
</evidence>
<evidence type="ECO:0000313" key="1">
    <source>
        <dbReference type="EMBL" id="SMD44585.1"/>
    </source>
</evidence>